<proteinExistence type="predicted"/>
<accession>A0A180GWC9</accession>
<name>A0A180GWC9_PUCT1</name>
<dbReference type="VEuPathDB" id="FungiDB:PTTG_26260"/>
<evidence type="ECO:0000313" key="1">
    <source>
        <dbReference type="EMBL" id="OAV96824.1"/>
    </source>
</evidence>
<dbReference type="AlphaFoldDB" id="A0A180GWC9"/>
<evidence type="ECO:0000313" key="3">
    <source>
        <dbReference type="Proteomes" id="UP000005240"/>
    </source>
</evidence>
<evidence type="ECO:0000313" key="2">
    <source>
        <dbReference type="EnsemblFungi" id="PTTG_26260-t43_1-p1"/>
    </source>
</evidence>
<reference evidence="1" key="2">
    <citation type="submission" date="2016-05" db="EMBL/GenBank/DDBJ databases">
        <title>Comparative analysis highlights variable genome content of wheat rusts and divergence of the mating loci.</title>
        <authorList>
            <person name="Cuomo C.A."/>
            <person name="Bakkeren G."/>
            <person name="Szabo L."/>
            <person name="Khalil H."/>
            <person name="Joly D."/>
            <person name="Goldberg J."/>
            <person name="Young S."/>
            <person name="Zeng Q."/>
            <person name="Fellers J."/>
        </authorList>
    </citation>
    <scope>NUCLEOTIDE SEQUENCE [LARGE SCALE GENOMIC DNA]</scope>
    <source>
        <strain evidence="1">1-1 BBBD Race 1</strain>
    </source>
</reference>
<dbReference type="EnsemblFungi" id="PTTG_26260-t43_1">
    <property type="protein sequence ID" value="PTTG_26260-t43_1-p1"/>
    <property type="gene ID" value="PTTG_26260"/>
</dbReference>
<protein>
    <submittedName>
        <fullName evidence="1 2">Uncharacterized protein</fullName>
    </submittedName>
</protein>
<dbReference type="Proteomes" id="UP000005240">
    <property type="component" value="Unassembled WGS sequence"/>
</dbReference>
<reference evidence="2 3" key="3">
    <citation type="journal article" date="2017" name="G3 (Bethesda)">
        <title>Comparative analysis highlights variable genome content of wheat rusts and divergence of the mating loci.</title>
        <authorList>
            <person name="Cuomo C.A."/>
            <person name="Bakkeren G."/>
            <person name="Khalil H.B."/>
            <person name="Panwar V."/>
            <person name="Joly D."/>
            <person name="Linning R."/>
            <person name="Sakthikumar S."/>
            <person name="Song X."/>
            <person name="Adiconis X."/>
            <person name="Fan L."/>
            <person name="Goldberg J.M."/>
            <person name="Levin J.Z."/>
            <person name="Young S."/>
            <person name="Zeng Q."/>
            <person name="Anikster Y."/>
            <person name="Bruce M."/>
            <person name="Wang M."/>
            <person name="Yin C."/>
            <person name="McCallum B."/>
            <person name="Szabo L.J."/>
            <person name="Hulbert S."/>
            <person name="Chen X."/>
            <person name="Fellers J.P."/>
        </authorList>
    </citation>
    <scope>NUCLEOTIDE SEQUENCE</scope>
    <source>
        <strain evidence="3">Isolate 1-1 / race 1 (BBBD)</strain>
        <strain evidence="2">isolate 1-1 / race 1 (BBBD)</strain>
    </source>
</reference>
<reference evidence="1" key="1">
    <citation type="submission" date="2009-11" db="EMBL/GenBank/DDBJ databases">
        <authorList>
            <consortium name="The Broad Institute Genome Sequencing Platform"/>
            <person name="Ward D."/>
            <person name="Feldgarden M."/>
            <person name="Earl A."/>
            <person name="Young S.K."/>
            <person name="Zeng Q."/>
            <person name="Koehrsen M."/>
            <person name="Alvarado L."/>
            <person name="Berlin A."/>
            <person name="Bochicchio J."/>
            <person name="Borenstein D."/>
            <person name="Chapman S.B."/>
            <person name="Chen Z."/>
            <person name="Engels R."/>
            <person name="Freedman E."/>
            <person name="Gellesch M."/>
            <person name="Goldberg J."/>
            <person name="Griggs A."/>
            <person name="Gujja S."/>
            <person name="Heilman E."/>
            <person name="Heiman D."/>
            <person name="Hepburn T."/>
            <person name="Howarth C."/>
            <person name="Jen D."/>
            <person name="Larson L."/>
            <person name="Lewis B."/>
            <person name="Mehta T."/>
            <person name="Park D."/>
            <person name="Pearson M."/>
            <person name="Roberts A."/>
            <person name="Saif S."/>
            <person name="Shea T."/>
            <person name="Shenoy N."/>
            <person name="Sisk P."/>
            <person name="Stolte C."/>
            <person name="Sykes S."/>
            <person name="Thomson T."/>
            <person name="Walk T."/>
            <person name="White J."/>
            <person name="Yandava C."/>
            <person name="Izard J."/>
            <person name="Baranova O.V."/>
            <person name="Blanton J.M."/>
            <person name="Tanner A.C."/>
            <person name="Dewhirst F.E."/>
            <person name="Haas B."/>
            <person name="Nusbaum C."/>
            <person name="Birren B."/>
        </authorList>
    </citation>
    <scope>NUCLEOTIDE SEQUENCE [LARGE SCALE GENOMIC DNA]</scope>
    <source>
        <strain evidence="1">1-1 BBBD Race 1</strain>
    </source>
</reference>
<keyword evidence="3" id="KW-1185">Reference proteome</keyword>
<sequence>MPLEVAQDMNNKLARGINWSFKSADTALENIAYILTHLPGMISGHEVMPKEFSDQVWKDIGTTSQACRSVEILKTRGEVLLITSDMQHKEKNVHTLLANLASHFNPTSKAYSRIDPSLREFSASQQREGGGPPWKLLPTDHTGLHTALLSFQKTYQNLAQTNPNKTEGEAHLLSQFFTGAIAGLGYLCLITDHKQPQHKKLAGWMNQNPPRQLQMLAGLIVFGPKAVFTSNKTGSVITIANASALLTAGANVLKQKVDNGGSFTMDHNTFDNLQLYFLDFLRSLGFDKIGNLGRLERRGLRAAACAPGFGAAAFALVCFDVLNSCLHF</sequence>
<dbReference type="OrthoDB" id="10564449at2759"/>
<organism evidence="1">
    <name type="scientific">Puccinia triticina (isolate 1-1 / race 1 (BBBD))</name>
    <name type="common">Brown leaf rust fungus</name>
    <dbReference type="NCBI Taxonomy" id="630390"/>
    <lineage>
        <taxon>Eukaryota</taxon>
        <taxon>Fungi</taxon>
        <taxon>Dikarya</taxon>
        <taxon>Basidiomycota</taxon>
        <taxon>Pucciniomycotina</taxon>
        <taxon>Pucciniomycetes</taxon>
        <taxon>Pucciniales</taxon>
        <taxon>Pucciniaceae</taxon>
        <taxon>Puccinia</taxon>
    </lineage>
</organism>
<dbReference type="EMBL" id="ADAS02000017">
    <property type="protein sequence ID" value="OAV96824.1"/>
    <property type="molecule type" value="Genomic_DNA"/>
</dbReference>
<gene>
    <name evidence="1" type="ORF">PTTG_26260</name>
</gene>
<reference evidence="2" key="4">
    <citation type="submission" date="2025-05" db="UniProtKB">
        <authorList>
            <consortium name="EnsemblFungi"/>
        </authorList>
    </citation>
    <scope>IDENTIFICATION</scope>
    <source>
        <strain evidence="2">isolate 1-1 / race 1 (BBBD)</strain>
    </source>
</reference>